<proteinExistence type="inferred from homology"/>
<evidence type="ECO:0000256" key="7">
    <source>
        <dbReference type="ARBA" id="ARBA00022630"/>
    </source>
</evidence>
<dbReference type="Pfam" id="PF13426">
    <property type="entry name" value="PAS_9"/>
    <property type="match status" value="1"/>
</dbReference>
<comment type="similarity">
    <text evidence="3">Belongs to the ADAGIO family.</text>
</comment>
<dbReference type="FunFam" id="1.20.1280.50:FF:000021">
    <property type="entry name" value="Adagio protein 1"/>
    <property type="match status" value="1"/>
</dbReference>
<dbReference type="PANTHER" id="PTHR46175">
    <property type="entry name" value="BACTERIOOPSIN TRANSCRIPTIONAL ACTIVATOR"/>
    <property type="match status" value="1"/>
</dbReference>
<keyword evidence="9" id="KW-0677">Repeat</keyword>
<dbReference type="InterPro" id="IPR036047">
    <property type="entry name" value="F-box-like_dom_sf"/>
</dbReference>
<dbReference type="FunFam" id="3.30.450.20:FF:000041">
    <property type="entry name" value="Adagio protein 1"/>
    <property type="match status" value="1"/>
</dbReference>
<dbReference type="Gene3D" id="1.20.1280.50">
    <property type="match status" value="1"/>
</dbReference>
<keyword evidence="8" id="KW-0288">FMN</keyword>
<evidence type="ECO:0000259" key="16">
    <source>
        <dbReference type="PROSITE" id="PS50112"/>
    </source>
</evidence>
<gene>
    <name evidence="17" type="ORF">KK1_003750</name>
</gene>
<dbReference type="AlphaFoldDB" id="A0A151SRS3"/>
<dbReference type="STRING" id="3821.A0A151SRS3"/>
<keyword evidence="4" id="KW-0880">Kelch repeat</keyword>
<keyword evidence="11" id="KW-0157">Chromophore</keyword>
<evidence type="ECO:0000256" key="9">
    <source>
        <dbReference type="ARBA" id="ARBA00022737"/>
    </source>
</evidence>
<evidence type="ECO:0000256" key="6">
    <source>
        <dbReference type="ARBA" id="ARBA00022606"/>
    </source>
</evidence>
<dbReference type="GO" id="GO:0005829">
    <property type="term" value="C:cytosol"/>
    <property type="evidence" value="ECO:0007669"/>
    <property type="project" value="TreeGrafter"/>
</dbReference>
<protein>
    <submittedName>
        <fullName evidence="17">Adagio protein 1</fullName>
    </submittedName>
</protein>
<evidence type="ECO:0000256" key="11">
    <source>
        <dbReference type="ARBA" id="ARBA00022991"/>
    </source>
</evidence>
<evidence type="ECO:0000256" key="12">
    <source>
        <dbReference type="ARBA" id="ARBA00023089"/>
    </source>
</evidence>
<dbReference type="PANTHER" id="PTHR46175:SF5">
    <property type="entry name" value="ADAGIO PROTEIN 1"/>
    <property type="match status" value="1"/>
</dbReference>
<dbReference type="OMA" id="HEVASWK"/>
<keyword evidence="7" id="KW-0285">Flavoprotein</keyword>
<evidence type="ECO:0000256" key="1">
    <source>
        <dbReference type="ARBA" id="ARBA00004123"/>
    </source>
</evidence>
<organism evidence="17 18">
    <name type="scientific">Cajanus cajan</name>
    <name type="common">Pigeon pea</name>
    <name type="synonym">Cajanus indicus</name>
    <dbReference type="NCBI Taxonomy" id="3821"/>
    <lineage>
        <taxon>Eukaryota</taxon>
        <taxon>Viridiplantae</taxon>
        <taxon>Streptophyta</taxon>
        <taxon>Embryophyta</taxon>
        <taxon>Tracheophyta</taxon>
        <taxon>Spermatophyta</taxon>
        <taxon>Magnoliopsida</taxon>
        <taxon>eudicotyledons</taxon>
        <taxon>Gunneridae</taxon>
        <taxon>Pentapetalae</taxon>
        <taxon>rosids</taxon>
        <taxon>fabids</taxon>
        <taxon>Fabales</taxon>
        <taxon>Fabaceae</taxon>
        <taxon>Papilionoideae</taxon>
        <taxon>50 kb inversion clade</taxon>
        <taxon>NPAAA clade</taxon>
        <taxon>indigoferoid/millettioid clade</taxon>
        <taxon>Phaseoleae</taxon>
        <taxon>Cajanus</taxon>
    </lineage>
</organism>
<dbReference type="Pfam" id="PF24681">
    <property type="entry name" value="Kelch_KLHDC2_KLHL20_DRC7"/>
    <property type="match status" value="1"/>
</dbReference>
<dbReference type="Proteomes" id="UP000075243">
    <property type="component" value="Chromosome 11"/>
</dbReference>
<dbReference type="InterPro" id="IPR001810">
    <property type="entry name" value="F-box_dom"/>
</dbReference>
<dbReference type="GO" id="GO:0019005">
    <property type="term" value="C:SCF ubiquitin ligase complex"/>
    <property type="evidence" value="ECO:0007669"/>
    <property type="project" value="TreeGrafter"/>
</dbReference>
<dbReference type="SUPFAM" id="SSF55785">
    <property type="entry name" value="PYP-like sensor domain (PAS domain)"/>
    <property type="match status" value="1"/>
</dbReference>
<dbReference type="GO" id="GO:0007623">
    <property type="term" value="P:circadian rhythm"/>
    <property type="evidence" value="ECO:0007669"/>
    <property type="project" value="TreeGrafter"/>
</dbReference>
<reference evidence="17 18" key="1">
    <citation type="journal article" date="2012" name="Nat. Biotechnol.">
        <title>Draft genome sequence of pigeonpea (Cajanus cajan), an orphan legume crop of resource-poor farmers.</title>
        <authorList>
            <person name="Varshney R.K."/>
            <person name="Chen W."/>
            <person name="Li Y."/>
            <person name="Bharti A.K."/>
            <person name="Saxena R.K."/>
            <person name="Schlueter J.A."/>
            <person name="Donoghue M.T."/>
            <person name="Azam S."/>
            <person name="Fan G."/>
            <person name="Whaley A.M."/>
            <person name="Farmer A.D."/>
            <person name="Sheridan J."/>
            <person name="Iwata A."/>
            <person name="Tuteja R."/>
            <person name="Penmetsa R.V."/>
            <person name="Wu W."/>
            <person name="Upadhyaya H.D."/>
            <person name="Yang S.P."/>
            <person name="Shah T."/>
            <person name="Saxena K.B."/>
            <person name="Michael T."/>
            <person name="McCombie W.R."/>
            <person name="Yang B."/>
            <person name="Zhang G."/>
            <person name="Yang H."/>
            <person name="Wang J."/>
            <person name="Spillane C."/>
            <person name="Cook D.R."/>
            <person name="May G.D."/>
            <person name="Xu X."/>
            <person name="Jackson S.A."/>
        </authorList>
    </citation>
    <scope>NUCLEOTIDE SEQUENCE [LARGE SCALE GENOMIC DNA]</scope>
    <source>
        <strain evidence="18">cv. Asha</strain>
    </source>
</reference>
<evidence type="ECO:0000256" key="5">
    <source>
        <dbReference type="ARBA" id="ARBA00022543"/>
    </source>
</evidence>
<dbReference type="Gene3D" id="3.30.450.20">
    <property type="entry name" value="PAS domain"/>
    <property type="match status" value="1"/>
</dbReference>
<keyword evidence="6" id="KW-0716">Sensory transduction</keyword>
<evidence type="ECO:0000256" key="14">
    <source>
        <dbReference type="ARBA" id="ARBA00023170"/>
    </source>
</evidence>
<dbReference type="Pfam" id="PF12937">
    <property type="entry name" value="F-box-like"/>
    <property type="match status" value="1"/>
</dbReference>
<feature type="domain" description="PAS" evidence="16">
    <location>
        <begin position="34"/>
        <end position="109"/>
    </location>
</feature>
<dbReference type="GO" id="GO:0016567">
    <property type="term" value="P:protein ubiquitination"/>
    <property type="evidence" value="ECO:0007669"/>
    <property type="project" value="UniProtKB-UniPathway"/>
</dbReference>
<evidence type="ECO:0000313" key="18">
    <source>
        <dbReference type="Proteomes" id="UP000075243"/>
    </source>
</evidence>
<dbReference type="CDD" id="cd00130">
    <property type="entry name" value="PAS"/>
    <property type="match status" value="1"/>
</dbReference>
<name>A0A151SRS3_CAJCA</name>
<keyword evidence="12" id="KW-0287">Flowering</keyword>
<evidence type="ECO:0000313" key="17">
    <source>
        <dbReference type="EMBL" id="KYP57485.1"/>
    </source>
</evidence>
<sequence>MEWDSNSDLSGDEEEGFVLTDDGPLPFPFPVGNLLQTAPCGFVVTDALEPDHPIIYVNTVFEIVTGYRAEDVLGRNCRFLQCRGPFAKRRHPLVDSTVVSEIRRCLEEGIEFQGELLNFRKDGSPLMNRLRLTPIYGDDETITHVIGIQFFTEANIDLGPAPGSTIKEPAKSSDRFHSLLSSLRTLPVGDRNVSRGVCGILQLSDEVLSLKILARLTPRDIASVSSVCRRLYEMTKNEDLWRMVCQNAWGSETTRVLETVPGARRLGWGRLARELTTLEAAAWSKLTVGGAVEPSRCNFSACAVGNRVVLFGGEGVNMQPMNDTFVLDLNSSNPEWQHVQPPTWREISGLAPPLPRSWHSSCTLDGTKLIVSGGCADSGVLLSDTFLLDLSMEKPIWREIPVAWTPPSRLGHTLSVYGGGRILIFGGSVAGLHSASQLYILDPTDEKPTWRILNVPGRPPRFAWGHSTCVVGGTRAIVLGGQTGEEWMLSELHELSLASSLV</sequence>
<keyword evidence="14" id="KW-0675">Receptor</keyword>
<evidence type="ECO:0000256" key="13">
    <source>
        <dbReference type="ARBA" id="ARBA00023108"/>
    </source>
</evidence>
<comment type="subcellular location">
    <subcellularLocation>
        <location evidence="1">Nucleus</location>
    </subcellularLocation>
</comment>
<dbReference type="GO" id="GO:0009908">
    <property type="term" value="P:flower development"/>
    <property type="evidence" value="ECO:0007669"/>
    <property type="project" value="UniProtKB-KW"/>
</dbReference>
<evidence type="ECO:0000256" key="2">
    <source>
        <dbReference type="ARBA" id="ARBA00004906"/>
    </source>
</evidence>
<keyword evidence="10" id="KW-0833">Ubl conjugation pathway</keyword>
<keyword evidence="15" id="KW-0539">Nucleus</keyword>
<dbReference type="SUPFAM" id="SSF117281">
    <property type="entry name" value="Kelch motif"/>
    <property type="match status" value="1"/>
</dbReference>
<keyword evidence="5" id="KW-0600">Photoreceptor protein</keyword>
<comment type="pathway">
    <text evidence="2">Protein modification; protein ubiquitination.</text>
</comment>
<dbReference type="InterPro" id="IPR000014">
    <property type="entry name" value="PAS"/>
</dbReference>
<dbReference type="Gene3D" id="2.120.10.80">
    <property type="entry name" value="Kelch-type beta propeller"/>
    <property type="match status" value="2"/>
</dbReference>
<dbReference type="CDD" id="cd22154">
    <property type="entry name" value="F-box_AtADO-like"/>
    <property type="match status" value="1"/>
</dbReference>
<keyword evidence="18" id="KW-1185">Reference proteome</keyword>
<evidence type="ECO:0000256" key="15">
    <source>
        <dbReference type="ARBA" id="ARBA00023242"/>
    </source>
</evidence>
<dbReference type="GO" id="GO:0005634">
    <property type="term" value="C:nucleus"/>
    <property type="evidence" value="ECO:0007669"/>
    <property type="project" value="UniProtKB-SubCell"/>
</dbReference>
<accession>A0A151SRS3</accession>
<dbReference type="EMBL" id="CM003613">
    <property type="protein sequence ID" value="KYP57485.1"/>
    <property type="molecule type" value="Genomic_DNA"/>
</dbReference>
<dbReference type="SUPFAM" id="SSF81383">
    <property type="entry name" value="F-box domain"/>
    <property type="match status" value="1"/>
</dbReference>
<dbReference type="Gramene" id="C.cajan_03669.t">
    <property type="protein sequence ID" value="C.cajan_03669.t"/>
    <property type="gene ID" value="C.cajan_03669"/>
</dbReference>
<dbReference type="NCBIfam" id="TIGR00229">
    <property type="entry name" value="sensory_box"/>
    <property type="match status" value="1"/>
</dbReference>
<dbReference type="GO" id="GO:0009637">
    <property type="term" value="P:response to blue light"/>
    <property type="evidence" value="ECO:0007669"/>
    <property type="project" value="TreeGrafter"/>
</dbReference>
<keyword evidence="13" id="KW-0090">Biological rhythms</keyword>
<dbReference type="PROSITE" id="PS50112">
    <property type="entry name" value="PAS"/>
    <property type="match status" value="1"/>
</dbReference>
<dbReference type="InterPro" id="IPR035965">
    <property type="entry name" value="PAS-like_dom_sf"/>
</dbReference>
<evidence type="ECO:0000256" key="4">
    <source>
        <dbReference type="ARBA" id="ARBA00022441"/>
    </source>
</evidence>
<dbReference type="UniPathway" id="UPA00143"/>
<evidence type="ECO:0000256" key="10">
    <source>
        <dbReference type="ARBA" id="ARBA00022786"/>
    </source>
</evidence>
<dbReference type="GO" id="GO:0009881">
    <property type="term" value="F:photoreceptor activity"/>
    <property type="evidence" value="ECO:0007669"/>
    <property type="project" value="UniProtKB-KW"/>
</dbReference>
<dbReference type="InterPro" id="IPR015915">
    <property type="entry name" value="Kelch-typ_b-propeller"/>
</dbReference>
<evidence type="ECO:0000256" key="3">
    <source>
        <dbReference type="ARBA" id="ARBA00007833"/>
    </source>
</evidence>
<evidence type="ECO:0000256" key="8">
    <source>
        <dbReference type="ARBA" id="ARBA00022643"/>
    </source>
</evidence>